<feature type="region of interest" description="Disordered" evidence="1">
    <location>
        <begin position="114"/>
        <end position="146"/>
    </location>
</feature>
<dbReference type="EMBL" id="JACRVF010000005">
    <property type="protein sequence ID" value="MBC5994300.1"/>
    <property type="molecule type" value="Genomic_DNA"/>
</dbReference>
<reference evidence="3" key="1">
    <citation type="submission" date="2020-08" db="EMBL/GenBank/DDBJ databases">
        <title>Pontibacter sp. SD6 16S ribosomal RNA gene Genome sequencing and assembly.</title>
        <authorList>
            <person name="Kang M."/>
        </authorList>
    </citation>
    <scope>NUCLEOTIDE SEQUENCE</scope>
    <source>
        <strain evidence="3">SD6</strain>
    </source>
</reference>
<evidence type="ECO:0000313" key="4">
    <source>
        <dbReference type="Proteomes" id="UP000603640"/>
    </source>
</evidence>
<proteinExistence type="predicted"/>
<feature type="chain" id="PRO_5037863750" description="Periplasmic heavy metal sensor" evidence="2">
    <location>
        <begin position="20"/>
        <end position="146"/>
    </location>
</feature>
<name>A0A923SPM7_9BACT</name>
<keyword evidence="4" id="KW-1185">Reference proteome</keyword>
<evidence type="ECO:0000313" key="3">
    <source>
        <dbReference type="EMBL" id="MBC5994300.1"/>
    </source>
</evidence>
<evidence type="ECO:0008006" key="5">
    <source>
        <dbReference type="Google" id="ProtNLM"/>
    </source>
</evidence>
<sequence>MKRLIVAIMFAFAGSVAYAQTTAATQNTATQAPADKALEQRANDITAGMAKNLRLTPEQTAKVKAINLTGMRQVEEAKVKYKDDPRMVVKQIDIISQTRLSQIKDVLTPLQFQQYQDRREEKMGVPNEAKSNPNQRKQGPMSQESY</sequence>
<feature type="compositionally biased region" description="Polar residues" evidence="1">
    <location>
        <begin position="129"/>
        <end position="146"/>
    </location>
</feature>
<dbReference type="AlphaFoldDB" id="A0A923SPM7"/>
<evidence type="ECO:0000256" key="1">
    <source>
        <dbReference type="SAM" id="MobiDB-lite"/>
    </source>
</evidence>
<keyword evidence="2" id="KW-0732">Signal</keyword>
<accession>A0A923SPM7</accession>
<protein>
    <recommendedName>
        <fullName evidence="5">Periplasmic heavy metal sensor</fullName>
    </recommendedName>
</protein>
<dbReference type="Proteomes" id="UP000603640">
    <property type="component" value="Unassembled WGS sequence"/>
</dbReference>
<feature type="signal peptide" evidence="2">
    <location>
        <begin position="1"/>
        <end position="19"/>
    </location>
</feature>
<evidence type="ECO:0000256" key="2">
    <source>
        <dbReference type="SAM" id="SignalP"/>
    </source>
</evidence>
<gene>
    <name evidence="3" type="ORF">H8S84_15740</name>
</gene>
<dbReference type="RefSeq" id="WP_187068333.1">
    <property type="nucleotide sequence ID" value="NZ_JACRVF010000005.1"/>
</dbReference>
<comment type="caution">
    <text evidence="3">The sequence shown here is derived from an EMBL/GenBank/DDBJ whole genome shotgun (WGS) entry which is preliminary data.</text>
</comment>
<organism evidence="3 4">
    <name type="scientific">Pontibacter cellulosilyticus</name>
    <dbReference type="NCBI Taxonomy" id="1720253"/>
    <lineage>
        <taxon>Bacteria</taxon>
        <taxon>Pseudomonadati</taxon>
        <taxon>Bacteroidota</taxon>
        <taxon>Cytophagia</taxon>
        <taxon>Cytophagales</taxon>
        <taxon>Hymenobacteraceae</taxon>
        <taxon>Pontibacter</taxon>
    </lineage>
</organism>